<comment type="caution">
    <text evidence="3">The sequence shown here is derived from an EMBL/GenBank/DDBJ whole genome shotgun (WGS) entry which is preliminary data.</text>
</comment>
<dbReference type="EMBL" id="JAVHNS010000001">
    <property type="protein sequence ID" value="KAK6363559.1"/>
    <property type="molecule type" value="Genomic_DNA"/>
</dbReference>
<sequence>MSFIKKAKTKAAVKYNALMVVGIRVFLAKRLSAQTLNRVDLTGKRAIVTGSNTGLGKATVQYLAEMGAEVYIVCRNLGKGEAARQDILKTIPHASLHLIQLDTSTLENCRKFCEDWAANGGKTIDMLFHNAGIGCPPSPDNLFSPDGFEHMYMTNFLSNVVLTHGLERFFAPDAKVIMTSSPGVYVANFSPDFAKQSTKNTMEPGFNYIKDAHPKPANSVVYSSTKLMQLCFARNLMRKWKAEGKGYIAHAYNPGYAASDFFEKEGVKTSKRKDDLIWWMLTWLKAPMPASEGCKTGVMLAIDNSKKVTDKAGFLWDRMKWRTSTIDLYDDKMLDRMWDRWCNDTGIEWSIVPQDSTTASKASVDEPAVIISEKN</sequence>
<dbReference type="Proteomes" id="UP001373714">
    <property type="component" value="Unassembled WGS sequence"/>
</dbReference>
<dbReference type="SUPFAM" id="SSF51735">
    <property type="entry name" value="NAD(P)-binding Rossmann-fold domains"/>
    <property type="match status" value="1"/>
</dbReference>
<evidence type="ECO:0000256" key="2">
    <source>
        <dbReference type="ARBA" id="ARBA00023002"/>
    </source>
</evidence>
<reference evidence="3 4" key="1">
    <citation type="submission" date="2019-10" db="EMBL/GenBank/DDBJ databases">
        <authorList>
            <person name="Palmer J.M."/>
        </authorList>
    </citation>
    <scope>NUCLEOTIDE SEQUENCE [LARGE SCALE GENOMIC DNA]</scope>
    <source>
        <strain evidence="3 4">TWF730</strain>
    </source>
</reference>
<dbReference type="PANTHER" id="PTHR24320:SF152">
    <property type="entry name" value="SHORT-CHAIN DEHYDROGENASE_REDUCTASE FAMILY PROTEIN"/>
    <property type="match status" value="1"/>
</dbReference>
<gene>
    <name evidence="3" type="ORF">TWF730_000985</name>
</gene>
<name>A0AAV9VNA7_9PEZI</name>
<protein>
    <submittedName>
        <fullName evidence="3">Uncharacterized protein</fullName>
    </submittedName>
</protein>
<dbReference type="Pfam" id="PF00106">
    <property type="entry name" value="adh_short"/>
    <property type="match status" value="1"/>
</dbReference>
<evidence type="ECO:0000256" key="1">
    <source>
        <dbReference type="ARBA" id="ARBA00006484"/>
    </source>
</evidence>
<dbReference type="PANTHER" id="PTHR24320">
    <property type="entry name" value="RETINOL DEHYDROGENASE"/>
    <property type="match status" value="1"/>
</dbReference>
<dbReference type="PRINTS" id="PR00081">
    <property type="entry name" value="GDHRDH"/>
</dbReference>
<proteinExistence type="inferred from homology"/>
<dbReference type="GO" id="GO:0016491">
    <property type="term" value="F:oxidoreductase activity"/>
    <property type="evidence" value="ECO:0007669"/>
    <property type="project" value="UniProtKB-KW"/>
</dbReference>
<comment type="similarity">
    <text evidence="1">Belongs to the short-chain dehydrogenases/reductases (SDR) family.</text>
</comment>
<dbReference type="AlphaFoldDB" id="A0AAV9VNA7"/>
<organism evidence="3 4">
    <name type="scientific">Orbilia blumenaviensis</name>
    <dbReference type="NCBI Taxonomy" id="1796055"/>
    <lineage>
        <taxon>Eukaryota</taxon>
        <taxon>Fungi</taxon>
        <taxon>Dikarya</taxon>
        <taxon>Ascomycota</taxon>
        <taxon>Pezizomycotina</taxon>
        <taxon>Orbiliomycetes</taxon>
        <taxon>Orbiliales</taxon>
        <taxon>Orbiliaceae</taxon>
        <taxon>Orbilia</taxon>
    </lineage>
</organism>
<accession>A0AAV9VNA7</accession>
<dbReference type="InterPro" id="IPR036291">
    <property type="entry name" value="NAD(P)-bd_dom_sf"/>
</dbReference>
<dbReference type="InterPro" id="IPR002347">
    <property type="entry name" value="SDR_fam"/>
</dbReference>
<keyword evidence="4" id="KW-1185">Reference proteome</keyword>
<evidence type="ECO:0000313" key="4">
    <source>
        <dbReference type="Proteomes" id="UP001373714"/>
    </source>
</evidence>
<dbReference type="Gene3D" id="3.40.50.720">
    <property type="entry name" value="NAD(P)-binding Rossmann-like Domain"/>
    <property type="match status" value="1"/>
</dbReference>
<evidence type="ECO:0000313" key="3">
    <source>
        <dbReference type="EMBL" id="KAK6363559.1"/>
    </source>
</evidence>
<keyword evidence="2" id="KW-0560">Oxidoreductase</keyword>